<protein>
    <submittedName>
        <fullName evidence="2">Quercetin dioxygenase-like cupin family protein</fullName>
    </submittedName>
</protein>
<dbReference type="PANTHER" id="PTHR36440:SF1">
    <property type="entry name" value="PUTATIVE (AFU_ORTHOLOGUE AFUA_8G07350)-RELATED"/>
    <property type="match status" value="1"/>
</dbReference>
<name>A0A7W9MJW4_9ACTN</name>
<dbReference type="InterPro" id="IPR011051">
    <property type="entry name" value="RmlC_Cupin_sf"/>
</dbReference>
<proteinExistence type="predicted"/>
<organism evidence="2 3">
    <name type="scientific">Streptosporangium becharense</name>
    <dbReference type="NCBI Taxonomy" id="1816182"/>
    <lineage>
        <taxon>Bacteria</taxon>
        <taxon>Bacillati</taxon>
        <taxon>Actinomycetota</taxon>
        <taxon>Actinomycetes</taxon>
        <taxon>Streptosporangiales</taxon>
        <taxon>Streptosporangiaceae</taxon>
        <taxon>Streptosporangium</taxon>
    </lineage>
</organism>
<keyword evidence="2" id="KW-0223">Dioxygenase</keyword>
<reference evidence="2 3" key="1">
    <citation type="submission" date="2020-08" db="EMBL/GenBank/DDBJ databases">
        <title>Sequencing the genomes of 1000 actinobacteria strains.</title>
        <authorList>
            <person name="Klenk H.-P."/>
        </authorList>
    </citation>
    <scope>NUCLEOTIDE SEQUENCE [LARGE SCALE GENOMIC DNA]</scope>
    <source>
        <strain evidence="2 3">DSM 46887</strain>
    </source>
</reference>
<dbReference type="InterPro" id="IPR053146">
    <property type="entry name" value="QDO-like"/>
</dbReference>
<comment type="caution">
    <text evidence="2">The sequence shown here is derived from an EMBL/GenBank/DDBJ whole genome shotgun (WGS) entry which is preliminary data.</text>
</comment>
<evidence type="ECO:0000313" key="3">
    <source>
        <dbReference type="Proteomes" id="UP000540685"/>
    </source>
</evidence>
<dbReference type="PANTHER" id="PTHR36440">
    <property type="entry name" value="PUTATIVE (AFU_ORTHOLOGUE AFUA_8G07350)-RELATED"/>
    <property type="match status" value="1"/>
</dbReference>
<dbReference type="GO" id="GO:0051213">
    <property type="term" value="F:dioxygenase activity"/>
    <property type="evidence" value="ECO:0007669"/>
    <property type="project" value="UniProtKB-KW"/>
</dbReference>
<gene>
    <name evidence="2" type="ORF">F4562_006769</name>
</gene>
<keyword evidence="2" id="KW-0560">Oxidoreductase</keyword>
<dbReference type="InterPro" id="IPR013096">
    <property type="entry name" value="Cupin_2"/>
</dbReference>
<feature type="domain" description="Cupin type-2" evidence="1">
    <location>
        <begin position="46"/>
        <end position="107"/>
    </location>
</feature>
<dbReference type="AlphaFoldDB" id="A0A7W9MJW4"/>
<keyword evidence="3" id="KW-1185">Reference proteome</keyword>
<dbReference type="InterPro" id="IPR014710">
    <property type="entry name" value="RmlC-like_jellyroll"/>
</dbReference>
<dbReference type="Gene3D" id="2.60.120.10">
    <property type="entry name" value="Jelly Rolls"/>
    <property type="match status" value="1"/>
</dbReference>
<dbReference type="RefSeq" id="WP_184546443.1">
    <property type="nucleotide sequence ID" value="NZ_JACHMP010000001.1"/>
</dbReference>
<sequence length="168" mass="17803">MSLVSPVDRDAVLVRAADAEVVEQSAVNLTLLADSSTTGGALSTMRVTLARGADGALPHHHTSASELFYVLDGEVQILAGERVVTAGEGDLVVVPPNMPHAFGAAPGAGADLLIVITPGIERFDYFRLLARLSRGEATLDELLASQERFDNHFLDSPVWREARAGEAD</sequence>
<dbReference type="Pfam" id="PF07883">
    <property type="entry name" value="Cupin_2"/>
    <property type="match status" value="1"/>
</dbReference>
<evidence type="ECO:0000259" key="1">
    <source>
        <dbReference type="Pfam" id="PF07883"/>
    </source>
</evidence>
<dbReference type="SUPFAM" id="SSF51182">
    <property type="entry name" value="RmlC-like cupins"/>
    <property type="match status" value="1"/>
</dbReference>
<accession>A0A7W9MJW4</accession>
<dbReference type="Proteomes" id="UP000540685">
    <property type="component" value="Unassembled WGS sequence"/>
</dbReference>
<evidence type="ECO:0000313" key="2">
    <source>
        <dbReference type="EMBL" id="MBB5823707.1"/>
    </source>
</evidence>
<dbReference type="EMBL" id="JACHMP010000001">
    <property type="protein sequence ID" value="MBB5823707.1"/>
    <property type="molecule type" value="Genomic_DNA"/>
</dbReference>